<dbReference type="Gene3D" id="3.10.10.10">
    <property type="entry name" value="HIV Type 1 Reverse Transcriptase, subunit A, domain 1"/>
    <property type="match status" value="1"/>
</dbReference>
<dbReference type="EMBL" id="BGPR01034059">
    <property type="protein sequence ID" value="GBO08246.1"/>
    <property type="molecule type" value="Genomic_DNA"/>
</dbReference>
<organism evidence="1 2">
    <name type="scientific">Araneus ventricosus</name>
    <name type="common">Orbweaver spider</name>
    <name type="synonym">Epeira ventricosa</name>
    <dbReference type="NCBI Taxonomy" id="182803"/>
    <lineage>
        <taxon>Eukaryota</taxon>
        <taxon>Metazoa</taxon>
        <taxon>Ecdysozoa</taxon>
        <taxon>Arthropoda</taxon>
        <taxon>Chelicerata</taxon>
        <taxon>Arachnida</taxon>
        <taxon>Araneae</taxon>
        <taxon>Araneomorphae</taxon>
        <taxon>Entelegynae</taxon>
        <taxon>Araneoidea</taxon>
        <taxon>Araneidae</taxon>
        <taxon>Araneus</taxon>
    </lineage>
</organism>
<name>A0A4Y2U9C5_ARAVE</name>
<gene>
    <name evidence="1" type="ORF">AVEN_26544_1</name>
</gene>
<proteinExistence type="predicted"/>
<comment type="caution">
    <text evidence="1">The sequence shown here is derived from an EMBL/GenBank/DDBJ whole genome shotgun (WGS) entry which is preliminary data.</text>
</comment>
<reference evidence="1 2" key="1">
    <citation type="journal article" date="2019" name="Sci. Rep.">
        <title>Orb-weaving spider Araneus ventricosus genome elucidates the spidroin gene catalogue.</title>
        <authorList>
            <person name="Kono N."/>
            <person name="Nakamura H."/>
            <person name="Ohtoshi R."/>
            <person name="Moran D.A.P."/>
            <person name="Shinohara A."/>
            <person name="Yoshida Y."/>
            <person name="Fujiwara M."/>
            <person name="Mori M."/>
            <person name="Tomita M."/>
            <person name="Arakawa K."/>
        </authorList>
    </citation>
    <scope>NUCLEOTIDE SEQUENCE [LARGE SCALE GENOMIC DNA]</scope>
</reference>
<evidence type="ECO:0000313" key="1">
    <source>
        <dbReference type="EMBL" id="GBO08246.1"/>
    </source>
</evidence>
<keyword evidence="2" id="KW-1185">Reference proteome</keyword>
<dbReference type="OrthoDB" id="6774892at2759"/>
<dbReference type="InterPro" id="IPR043502">
    <property type="entry name" value="DNA/RNA_pol_sf"/>
</dbReference>
<dbReference type="AlphaFoldDB" id="A0A4Y2U9C5"/>
<dbReference type="PANTHER" id="PTHR37984:SF5">
    <property type="entry name" value="PROTEIN NYNRIN-LIKE"/>
    <property type="match status" value="1"/>
</dbReference>
<protein>
    <submittedName>
        <fullName evidence="1">Uncharacterized protein</fullName>
    </submittedName>
</protein>
<dbReference type="SUPFAM" id="SSF56672">
    <property type="entry name" value="DNA/RNA polymerases"/>
    <property type="match status" value="1"/>
</dbReference>
<sequence>MRVNTVGVIFENEEEFGEIIVAEKDYLLPSQKLEMDSEIDLGHLNELQREKIKELLIKHQGLFTGKLKKAKIEGHKIQLIPSMERKKPYIYRISEALKEKVDEQIGELLDEGLIEESDSDIAHPVVCVYKKDGSVRLSVDYRTLNAVTQNCILQR</sequence>
<dbReference type="Proteomes" id="UP000499080">
    <property type="component" value="Unassembled WGS sequence"/>
</dbReference>
<dbReference type="PANTHER" id="PTHR37984">
    <property type="entry name" value="PROTEIN CBG26694"/>
    <property type="match status" value="1"/>
</dbReference>
<accession>A0A4Y2U9C5</accession>
<dbReference type="GO" id="GO:0071897">
    <property type="term" value="P:DNA biosynthetic process"/>
    <property type="evidence" value="ECO:0007669"/>
    <property type="project" value="UniProtKB-ARBA"/>
</dbReference>
<evidence type="ECO:0000313" key="2">
    <source>
        <dbReference type="Proteomes" id="UP000499080"/>
    </source>
</evidence>
<dbReference type="InterPro" id="IPR050951">
    <property type="entry name" value="Retrovirus_Pol_polyprotein"/>
</dbReference>